<dbReference type="EMBL" id="JBELQA010000008">
    <property type="protein sequence ID" value="MFL9831833.1"/>
    <property type="molecule type" value="Genomic_DNA"/>
</dbReference>
<evidence type="ECO:0000313" key="4">
    <source>
        <dbReference type="EMBL" id="MFL9831833.1"/>
    </source>
</evidence>
<protein>
    <submittedName>
        <fullName evidence="4">MBG domain-containing protein</fullName>
    </submittedName>
</protein>
<reference evidence="4 5" key="1">
    <citation type="submission" date="2024-06" db="EMBL/GenBank/DDBJ databases">
        <authorList>
            <person name="Kaempfer P."/>
            <person name="Viver T."/>
        </authorList>
    </citation>
    <scope>NUCLEOTIDE SEQUENCE [LARGE SCALE GENOMIC DNA]</scope>
    <source>
        <strain evidence="4 5">ST-87</strain>
    </source>
</reference>
<name>A0ABW8XVZ0_9FLAO</name>
<feature type="domain" description="Fibronectin type-III" evidence="3">
    <location>
        <begin position="158"/>
        <end position="256"/>
    </location>
</feature>
<dbReference type="Gene3D" id="2.60.40.2700">
    <property type="match status" value="1"/>
</dbReference>
<dbReference type="InterPro" id="IPR013320">
    <property type="entry name" value="ConA-like_dom_sf"/>
</dbReference>
<keyword evidence="1" id="KW-0732">Signal</keyword>
<dbReference type="InterPro" id="IPR003961">
    <property type="entry name" value="FN3_dom"/>
</dbReference>
<dbReference type="SUPFAM" id="SSF49265">
    <property type="entry name" value="Fibronectin type III"/>
    <property type="match status" value="1"/>
</dbReference>
<dbReference type="Pfam" id="PF18676">
    <property type="entry name" value="MBG_2"/>
    <property type="match status" value="1"/>
</dbReference>
<dbReference type="RefSeq" id="WP_408082304.1">
    <property type="nucleotide sequence ID" value="NZ_JBELQA010000008.1"/>
</dbReference>
<organism evidence="4 5">
    <name type="scientific">Flavobacterium plantiphilum</name>
    <dbReference type="NCBI Taxonomy" id="3163297"/>
    <lineage>
        <taxon>Bacteria</taxon>
        <taxon>Pseudomonadati</taxon>
        <taxon>Bacteroidota</taxon>
        <taxon>Flavobacteriia</taxon>
        <taxon>Flavobacteriales</taxon>
        <taxon>Flavobacteriaceae</taxon>
        <taxon>Flavobacterium</taxon>
    </lineage>
</organism>
<dbReference type="SUPFAM" id="SSF63825">
    <property type="entry name" value="YWTD domain"/>
    <property type="match status" value="1"/>
</dbReference>
<evidence type="ECO:0000256" key="2">
    <source>
        <dbReference type="ARBA" id="ARBA00023157"/>
    </source>
</evidence>
<sequence length="930" mass="97082">TSATNYGAIGITVDAIGEKVYWFDDTSGTNSIKRANLDGTGTEVFVENSGYAYSLVINPKNNTLYWPNYEARKIESKSLSGGSRQDVVLNTSATNHGAIGITVDAIGEKVYWFDDTPGNNSIKRANLDGTGTEVFVENSGYAYSLAVPFDYTTLPTANLASLTTSAVTSIAATGATFSGNVTADGGATVTERGFVYSTSTNPTTSNTKVQGGTGTGAFSEAITGLTAGTTYYVRAYAINSVGTAYGNEVSFTTSAPVSPSSNNALHFDSDANITNLSGISPTSFTVEFWLKSQYQSPVDANKQYQGIYWQNSGAEPGVYMDNYDVGSNYGTQTLAITPSASVATTYQAWANGVDQGDISPAQQATWRHYAITSNGTSINFYYDGVLIRTQAFNGAVLPISNVTIGGIYGLNGFTLDELRIWNFAKTQVEIQAQKDTEVAPSSTGLVRYYNFNQGTANGNNAGVTSLPELTGNGTTATLSNFSLSGSTSNWVGGSPITSVAPVSTIASLTTSAVTTITTTGATFNGNVTADGGASVTERGFVYGTAANPTTANTKVQGGTGTGAFSEVIAGLTVLTTYYVRAYAINNAGTAYGNEVSFTTGTINNAPVISGLPTTLTFTEDQQEAEMNLSSVTISDADAGSTDLTVTLTATSGTFDFASGTGITSSGNLTSTISITGSLTNINNYLSQPSNTWYLPATNVNGNNVATITFTVNDNDNTGTGGPNSTEGTIIINIIPVNDAPIASELAISGTLDVGQTLTATYTYNDVENDIESGSTFKWYRSDDNAGLNKTAIANATSNTYTLVAADANKYISFEVTPRDGVDFGSAVESTSYLVKISITVTANSSQTKIYGENDPVLTYTVTPDLLSGDSFTGTLTRDAGENIGTYAINQGTLSAGDKYLITYVTNDFAITAKPITVTADASQTKVYGTV</sequence>
<dbReference type="Pfam" id="PF13385">
    <property type="entry name" value="Laminin_G_3"/>
    <property type="match status" value="1"/>
</dbReference>
<keyword evidence="2" id="KW-1015">Disulfide bond</keyword>
<dbReference type="Gene3D" id="2.120.10.30">
    <property type="entry name" value="TolB, C-terminal domain"/>
    <property type="match status" value="1"/>
</dbReference>
<accession>A0ABW8XVZ0</accession>
<dbReference type="InterPro" id="IPR011042">
    <property type="entry name" value="6-blade_b-propeller_TolB-like"/>
</dbReference>
<dbReference type="InterPro" id="IPR041286">
    <property type="entry name" value="MBG_2"/>
</dbReference>
<comment type="caution">
    <text evidence="4">The sequence shown here is derived from an EMBL/GenBank/DDBJ whole genome shotgun (WGS) entry which is preliminary data.</text>
</comment>
<dbReference type="SMART" id="SM00135">
    <property type="entry name" value="LY"/>
    <property type="match status" value="3"/>
</dbReference>
<dbReference type="Gene3D" id="2.60.120.200">
    <property type="match status" value="1"/>
</dbReference>
<dbReference type="SUPFAM" id="SSF49899">
    <property type="entry name" value="Concanavalin A-like lectins/glucanases"/>
    <property type="match status" value="1"/>
</dbReference>
<proteinExistence type="predicted"/>
<dbReference type="InterPro" id="IPR050778">
    <property type="entry name" value="Cueball_EGF_LRP_Nidogen"/>
</dbReference>
<feature type="non-terminal residue" evidence="4">
    <location>
        <position position="1"/>
    </location>
</feature>
<gene>
    <name evidence="4" type="ORF">ABS764_13345</name>
</gene>
<dbReference type="Proteomes" id="UP001629260">
    <property type="component" value="Unassembled WGS sequence"/>
</dbReference>
<dbReference type="PANTHER" id="PTHR46513">
    <property type="entry name" value="VITELLOGENIN RECEPTOR-LIKE PROTEIN-RELATED-RELATED"/>
    <property type="match status" value="1"/>
</dbReference>
<dbReference type="PROSITE" id="PS50853">
    <property type="entry name" value="FN3"/>
    <property type="match status" value="1"/>
</dbReference>
<evidence type="ECO:0000259" key="3">
    <source>
        <dbReference type="PROSITE" id="PS50853"/>
    </source>
</evidence>
<dbReference type="InterPro" id="IPR036116">
    <property type="entry name" value="FN3_sf"/>
</dbReference>
<evidence type="ECO:0000256" key="1">
    <source>
        <dbReference type="ARBA" id="ARBA00022729"/>
    </source>
</evidence>
<feature type="non-terminal residue" evidence="4">
    <location>
        <position position="930"/>
    </location>
</feature>
<dbReference type="InterPro" id="IPR006558">
    <property type="entry name" value="LamG-like"/>
</dbReference>
<dbReference type="SMART" id="SM00560">
    <property type="entry name" value="LamGL"/>
    <property type="match status" value="1"/>
</dbReference>
<dbReference type="InterPro" id="IPR000033">
    <property type="entry name" value="LDLR_classB_rpt"/>
</dbReference>
<keyword evidence="5" id="KW-1185">Reference proteome</keyword>
<evidence type="ECO:0000313" key="5">
    <source>
        <dbReference type="Proteomes" id="UP001629260"/>
    </source>
</evidence>